<dbReference type="CDD" id="cd03801">
    <property type="entry name" value="GT4_PimA-like"/>
    <property type="match status" value="1"/>
</dbReference>
<gene>
    <name evidence="3" type="ORF">J2S19_004075</name>
</gene>
<evidence type="ECO:0000313" key="3">
    <source>
        <dbReference type="EMBL" id="MDQ0232753.1"/>
    </source>
</evidence>
<evidence type="ECO:0000259" key="1">
    <source>
        <dbReference type="Pfam" id="PF00534"/>
    </source>
</evidence>
<feature type="domain" description="Glycosyltransferase subfamily 4-like N-terminal" evidence="2">
    <location>
        <begin position="38"/>
        <end position="196"/>
    </location>
</feature>
<name>A0ABT9ZKD5_9BACI</name>
<evidence type="ECO:0000313" key="4">
    <source>
        <dbReference type="Proteomes" id="UP001234495"/>
    </source>
</evidence>
<dbReference type="SUPFAM" id="SSF53756">
    <property type="entry name" value="UDP-Glycosyltransferase/glycogen phosphorylase"/>
    <property type="match status" value="1"/>
</dbReference>
<dbReference type="Pfam" id="PF00534">
    <property type="entry name" value="Glycos_transf_1"/>
    <property type="match status" value="1"/>
</dbReference>
<dbReference type="InterPro" id="IPR001296">
    <property type="entry name" value="Glyco_trans_1"/>
</dbReference>
<evidence type="ECO:0000259" key="2">
    <source>
        <dbReference type="Pfam" id="PF13439"/>
    </source>
</evidence>
<comment type="caution">
    <text evidence="3">The sequence shown here is derived from an EMBL/GenBank/DDBJ whole genome shotgun (WGS) entry which is preliminary data.</text>
</comment>
<dbReference type="PANTHER" id="PTHR45947:SF3">
    <property type="entry name" value="SULFOQUINOVOSYL TRANSFERASE SQD2"/>
    <property type="match status" value="1"/>
</dbReference>
<keyword evidence="4" id="KW-1185">Reference proteome</keyword>
<dbReference type="Pfam" id="PF13439">
    <property type="entry name" value="Glyco_transf_4"/>
    <property type="match status" value="1"/>
</dbReference>
<protein>
    <submittedName>
        <fullName evidence="3">Glycosyltransferase involved in cell wall biosynthesis</fullName>
    </submittedName>
</protein>
<reference evidence="3 4" key="1">
    <citation type="submission" date="2023-07" db="EMBL/GenBank/DDBJ databases">
        <title>Genomic Encyclopedia of Type Strains, Phase IV (KMG-IV): sequencing the most valuable type-strain genomes for metagenomic binning, comparative biology and taxonomic classification.</title>
        <authorList>
            <person name="Goeker M."/>
        </authorList>
    </citation>
    <scope>NUCLEOTIDE SEQUENCE [LARGE SCALE GENOMIC DNA]</scope>
    <source>
        <strain evidence="3 4">DSM 29005</strain>
    </source>
</reference>
<dbReference type="Proteomes" id="UP001234495">
    <property type="component" value="Unassembled WGS sequence"/>
</dbReference>
<dbReference type="Gene3D" id="3.40.50.2000">
    <property type="entry name" value="Glycogen Phosphorylase B"/>
    <property type="match status" value="2"/>
</dbReference>
<feature type="domain" description="Glycosyl transferase family 1" evidence="1">
    <location>
        <begin position="215"/>
        <end position="367"/>
    </location>
</feature>
<dbReference type="InterPro" id="IPR028098">
    <property type="entry name" value="Glyco_trans_4-like_N"/>
</dbReference>
<proteinExistence type="predicted"/>
<accession>A0ABT9ZKD5</accession>
<dbReference type="InterPro" id="IPR050194">
    <property type="entry name" value="Glycosyltransferase_grp1"/>
</dbReference>
<dbReference type="EMBL" id="JAUSUD010000024">
    <property type="protein sequence ID" value="MDQ0232753.1"/>
    <property type="molecule type" value="Genomic_DNA"/>
</dbReference>
<organism evidence="3 4">
    <name type="scientific">Metabacillus malikii</name>
    <dbReference type="NCBI Taxonomy" id="1504265"/>
    <lineage>
        <taxon>Bacteria</taxon>
        <taxon>Bacillati</taxon>
        <taxon>Bacillota</taxon>
        <taxon>Bacilli</taxon>
        <taxon>Bacillales</taxon>
        <taxon>Bacillaceae</taxon>
        <taxon>Metabacillus</taxon>
    </lineage>
</organism>
<sequence>MKWRAKHMRILHLNVAGIVDKFYDTFFEHLRKSGNIDQIEYIAYKPGENKKEELDRFQNYHENIKVILSPIKRSIYRVMYFLKIRKYFLDIEGKINSIKSIDVLHAHSLFSDGGVAYYLKKKYNIPYVVAVRITDVDVFLKYFFHLRPFMKKILLNASKIIFLSPNIKKSIIDNLGNDAIKNNIIGKSEIIPNAVDNFWLKNHYYKEDNLQPELNLIQVGKLNKGKNPKTTILAVSELVNRGYDVKVDFVGEGQELNNLKKLVHELNLEDNVKFHGFIKDKSVLMNLYRKANFFILPSYFETFGISYIEAMSQGLPVIYSRNQGIDGYFEEGEVGVSINPSSQSEICDAVLHLQKSYNDISKRCTSNALSFDWEDLSIKYIEIYSKIIKDKLS</sequence>
<dbReference type="PANTHER" id="PTHR45947">
    <property type="entry name" value="SULFOQUINOVOSYL TRANSFERASE SQD2"/>
    <property type="match status" value="1"/>
</dbReference>